<evidence type="ECO:0000256" key="1">
    <source>
        <dbReference type="ARBA" id="ARBA00022737"/>
    </source>
</evidence>
<gene>
    <name evidence="6" type="ORF">FD07_GL001576</name>
</gene>
<dbReference type="GO" id="GO:0005524">
    <property type="term" value="F:ATP binding"/>
    <property type="evidence" value="ECO:0007669"/>
    <property type="project" value="UniProtKB-KW"/>
</dbReference>
<dbReference type="InterPro" id="IPR027417">
    <property type="entry name" value="P-loop_NTPase"/>
</dbReference>
<dbReference type="Proteomes" id="UP000051176">
    <property type="component" value="Unassembled WGS sequence"/>
</dbReference>
<name>A0A0R1GZV1_9LACO</name>
<dbReference type="Gene3D" id="1.10.287.380">
    <property type="entry name" value="Valyl-tRNA synthetase, C-terminal domain"/>
    <property type="match status" value="1"/>
</dbReference>
<feature type="domain" description="ABC transporter" evidence="5">
    <location>
        <begin position="35"/>
        <end position="294"/>
    </location>
</feature>
<dbReference type="EMBL" id="AZCZ01000004">
    <property type="protein sequence ID" value="KRK39289.1"/>
    <property type="molecule type" value="Genomic_DNA"/>
</dbReference>
<dbReference type="FunFam" id="3.40.50.300:FF:000309">
    <property type="entry name" value="ABC transporter ATP-binding protein"/>
    <property type="match status" value="1"/>
</dbReference>
<proteinExistence type="predicted"/>
<dbReference type="GO" id="GO:0003677">
    <property type="term" value="F:DNA binding"/>
    <property type="evidence" value="ECO:0007669"/>
    <property type="project" value="InterPro"/>
</dbReference>
<evidence type="ECO:0000256" key="2">
    <source>
        <dbReference type="ARBA" id="ARBA00022741"/>
    </source>
</evidence>
<keyword evidence="3" id="KW-0067">ATP-binding</keyword>
<evidence type="ECO:0000313" key="6">
    <source>
        <dbReference type="EMBL" id="KRK39289.1"/>
    </source>
</evidence>
<dbReference type="CDD" id="cd03221">
    <property type="entry name" value="ABCF_EF-3"/>
    <property type="match status" value="2"/>
</dbReference>
<evidence type="ECO:0000259" key="5">
    <source>
        <dbReference type="PROSITE" id="PS50893"/>
    </source>
</evidence>
<dbReference type="PROSITE" id="PS50893">
    <property type="entry name" value="ABC_TRANSPORTER_2"/>
    <property type="match status" value="2"/>
</dbReference>
<dbReference type="PANTHER" id="PTHR42855:SF2">
    <property type="entry name" value="DRUG RESISTANCE ABC TRANSPORTER,ATP-BINDING PROTEIN"/>
    <property type="match status" value="1"/>
</dbReference>
<feature type="domain" description="ABC transporter" evidence="5">
    <location>
        <begin position="362"/>
        <end position="576"/>
    </location>
</feature>
<dbReference type="InterPro" id="IPR032781">
    <property type="entry name" value="ABC_tran_Xtn"/>
</dbReference>
<organism evidence="6 7">
    <name type="scientific">Levilactobacillus parabrevis ATCC 53295</name>
    <dbReference type="NCBI Taxonomy" id="1267003"/>
    <lineage>
        <taxon>Bacteria</taxon>
        <taxon>Bacillati</taxon>
        <taxon>Bacillota</taxon>
        <taxon>Bacilli</taxon>
        <taxon>Lactobacillales</taxon>
        <taxon>Lactobacillaceae</taxon>
        <taxon>Levilactobacillus</taxon>
    </lineage>
</organism>
<dbReference type="InterPro" id="IPR003593">
    <property type="entry name" value="AAA+_ATPase"/>
</dbReference>
<dbReference type="SMART" id="SM00382">
    <property type="entry name" value="AAA"/>
    <property type="match status" value="2"/>
</dbReference>
<dbReference type="PANTHER" id="PTHR42855">
    <property type="entry name" value="ABC TRANSPORTER ATP-BINDING SUBUNIT"/>
    <property type="match status" value="1"/>
</dbReference>
<protein>
    <submittedName>
        <fullName evidence="6">ABC transporter ATPase</fullName>
    </submittedName>
</protein>
<keyword evidence="2" id="KW-0547">Nucleotide-binding</keyword>
<dbReference type="eggNOG" id="COG0488">
    <property type="taxonomic scope" value="Bacteria"/>
</dbReference>
<dbReference type="PATRIC" id="fig|1267003.4.peg.1661"/>
<comment type="caution">
    <text evidence="6">The sequence shown here is derived from an EMBL/GenBank/DDBJ whole genome shotgun (WGS) entry which is preliminary data.</text>
</comment>
<keyword evidence="7" id="KW-1185">Reference proteome</keyword>
<dbReference type="AlphaFoldDB" id="A0A0R1GZV1"/>
<dbReference type="InterPro" id="IPR051309">
    <property type="entry name" value="ABCF_ATPase"/>
</dbReference>
<evidence type="ECO:0000256" key="3">
    <source>
        <dbReference type="ARBA" id="ARBA00022840"/>
    </source>
</evidence>
<dbReference type="InterPro" id="IPR037118">
    <property type="entry name" value="Val-tRNA_synth_C_sf"/>
</dbReference>
<evidence type="ECO:0000256" key="4">
    <source>
        <dbReference type="SAM" id="MobiDB-lite"/>
    </source>
</evidence>
<dbReference type="InterPro" id="IPR003439">
    <property type="entry name" value="ABC_transporter-like_ATP-bd"/>
</dbReference>
<dbReference type="GO" id="GO:0016887">
    <property type="term" value="F:ATP hydrolysis activity"/>
    <property type="evidence" value="ECO:0007669"/>
    <property type="project" value="InterPro"/>
</dbReference>
<dbReference type="Pfam" id="PF12848">
    <property type="entry name" value="ABC_tran_Xtn"/>
    <property type="match status" value="1"/>
</dbReference>
<dbReference type="SUPFAM" id="SSF52540">
    <property type="entry name" value="P-loop containing nucleoside triphosphate hydrolases"/>
    <property type="match status" value="2"/>
</dbReference>
<dbReference type="InterPro" id="IPR032524">
    <property type="entry name" value="ABC_tran_C"/>
</dbReference>
<dbReference type="FunFam" id="3.40.50.300:FF:000011">
    <property type="entry name" value="Putative ABC transporter ATP-binding component"/>
    <property type="match status" value="1"/>
</dbReference>
<accession>A0A0R1GZV1</accession>
<evidence type="ECO:0000313" key="7">
    <source>
        <dbReference type="Proteomes" id="UP000051176"/>
    </source>
</evidence>
<sequence>MQASQFVTAATSNVTLTLKLTQKTTKGGWLTVILLQVQQVTRRFGAAVLFENVSMDVPEHGRVALVGRNGAGKSTLLKMIAGETTPDVGQITTKRGLTLGYQAQNAGLASTKTVWNEMLSVFAKLIAMENRMHELEQQMSDPAVTADQERFAQVSASYDQLQQDFSDQNGYGYQAEIRGVLHGFEFDESYYDKPINELSGGQRTQLALAKLLLERPDLLILDEPTNHLDVETLTWLEGYLQGYPGAILVVSHDRYFLDHVVNDVYDMAHGGLDHYPGNYSHYIAAKAERLRLAWKEYDKQQAEIGKLEDFVNKNIVRASTTKRAQARRKQLEKMDKMDRPEGDEKAARFSFHPKRQSGNVVLDVVNGAVGYDGQILAAPVTLDIKKHQAVAIVGPNGIGKSTLLKTILGRIPAIQGQIIFGTGVDTGYYDQDQATLHDKKSVLHELWDDHPTTPEGDIRSILGSFLFTGSDVDKSVHSLSGGERARLLLTKLALQHDNFLMLDEPTNHLDIDSREVLETALNEFDGTILFVSHDRYFINQVATQVVELSPEGTTRYLGNYDYYVSKKAEQDAYAAKEAAEAEAAHPTVDVPKQTQVDYQAQKDQAKAKRKLSRQVTALEDQMGDLEKQKTAVETEMSKEENFNDAGKLADLQEQLTAVTTQLSETEDAWTEKSLELEEFDD</sequence>
<dbReference type="Gene3D" id="3.40.50.300">
    <property type="entry name" value="P-loop containing nucleotide triphosphate hydrolases"/>
    <property type="match status" value="2"/>
</dbReference>
<keyword evidence="1" id="KW-0677">Repeat</keyword>
<dbReference type="STRING" id="357278.IV61_GL000767"/>
<feature type="region of interest" description="Disordered" evidence="4">
    <location>
        <begin position="662"/>
        <end position="681"/>
    </location>
</feature>
<reference evidence="6 7" key="1">
    <citation type="journal article" date="2015" name="Genome Announc.">
        <title>Expanding the biotechnology potential of lactobacilli through comparative genomics of 213 strains and associated genera.</title>
        <authorList>
            <person name="Sun Z."/>
            <person name="Harris H.M."/>
            <person name="McCann A."/>
            <person name="Guo C."/>
            <person name="Argimon S."/>
            <person name="Zhang W."/>
            <person name="Yang X."/>
            <person name="Jeffery I.B."/>
            <person name="Cooney J.C."/>
            <person name="Kagawa T.F."/>
            <person name="Liu W."/>
            <person name="Song Y."/>
            <person name="Salvetti E."/>
            <person name="Wrobel A."/>
            <person name="Rasinkangas P."/>
            <person name="Parkhill J."/>
            <person name="Rea M.C."/>
            <person name="O'Sullivan O."/>
            <person name="Ritari J."/>
            <person name="Douillard F.P."/>
            <person name="Paul Ross R."/>
            <person name="Yang R."/>
            <person name="Briner A.E."/>
            <person name="Felis G.E."/>
            <person name="de Vos W.M."/>
            <person name="Barrangou R."/>
            <person name="Klaenhammer T.R."/>
            <person name="Caufield P.W."/>
            <person name="Cui Y."/>
            <person name="Zhang H."/>
            <person name="O'Toole P.W."/>
        </authorList>
    </citation>
    <scope>NUCLEOTIDE SEQUENCE [LARGE SCALE GENOMIC DNA]</scope>
    <source>
        <strain evidence="6 7">ATCC 53295</strain>
    </source>
</reference>
<dbReference type="Pfam" id="PF00005">
    <property type="entry name" value="ABC_tran"/>
    <property type="match status" value="2"/>
</dbReference>
<dbReference type="Pfam" id="PF16326">
    <property type="entry name" value="ABC_tran_CTD"/>
    <property type="match status" value="1"/>
</dbReference>